<name>A0A2G5UHC0_9PELO</name>
<comment type="caution">
    <text evidence="3">The sequence shown here is derived from an EMBL/GenBank/DDBJ whole genome shotgun (WGS) entry which is preliminary data.</text>
</comment>
<evidence type="ECO:0000256" key="1">
    <source>
        <dbReference type="SAM" id="MobiDB-lite"/>
    </source>
</evidence>
<feature type="transmembrane region" description="Helical" evidence="2">
    <location>
        <begin position="12"/>
        <end position="37"/>
    </location>
</feature>
<evidence type="ECO:0000313" key="3">
    <source>
        <dbReference type="EMBL" id="PIC38957.1"/>
    </source>
</evidence>
<proteinExistence type="predicted"/>
<dbReference type="EMBL" id="PDUG01000003">
    <property type="protein sequence ID" value="PIC38957.1"/>
    <property type="molecule type" value="Genomic_DNA"/>
</dbReference>
<organism evidence="3 4">
    <name type="scientific">Caenorhabditis nigoni</name>
    <dbReference type="NCBI Taxonomy" id="1611254"/>
    <lineage>
        <taxon>Eukaryota</taxon>
        <taxon>Metazoa</taxon>
        <taxon>Ecdysozoa</taxon>
        <taxon>Nematoda</taxon>
        <taxon>Chromadorea</taxon>
        <taxon>Rhabditida</taxon>
        <taxon>Rhabditina</taxon>
        <taxon>Rhabditomorpha</taxon>
        <taxon>Rhabditoidea</taxon>
        <taxon>Rhabditidae</taxon>
        <taxon>Peloderinae</taxon>
        <taxon>Caenorhabditis</taxon>
    </lineage>
</organism>
<keyword evidence="2" id="KW-0812">Transmembrane</keyword>
<keyword evidence="4" id="KW-1185">Reference proteome</keyword>
<sequence>MSKNLYILPPDSLIMVTGVYAGLGALISAVFVVLTILKSKSAVCKPSGREDLDKLNAIEGLQLIKEDSGDYSQGGGGGGEEPKPKKKKGKKEV</sequence>
<evidence type="ECO:0000313" key="4">
    <source>
        <dbReference type="Proteomes" id="UP000230233"/>
    </source>
</evidence>
<keyword evidence="2" id="KW-0472">Membrane</keyword>
<keyword evidence="2" id="KW-1133">Transmembrane helix</keyword>
<reference evidence="4" key="1">
    <citation type="submission" date="2017-10" db="EMBL/GenBank/DDBJ databases">
        <title>Rapid genome shrinkage in a self-fertile nematode reveals novel sperm competition proteins.</title>
        <authorList>
            <person name="Yin D."/>
            <person name="Schwarz E.M."/>
            <person name="Thomas C.G."/>
            <person name="Felde R.L."/>
            <person name="Korf I.F."/>
            <person name="Cutter A.D."/>
            <person name="Schartner C.M."/>
            <person name="Ralston E.J."/>
            <person name="Meyer B.J."/>
            <person name="Haag E.S."/>
        </authorList>
    </citation>
    <scope>NUCLEOTIDE SEQUENCE [LARGE SCALE GENOMIC DNA]</scope>
    <source>
        <strain evidence="4">JU1422</strain>
    </source>
</reference>
<dbReference type="Proteomes" id="UP000230233">
    <property type="component" value="Chromosome III"/>
</dbReference>
<gene>
    <name evidence="3" type="primary">Cni-ZK1098.9</name>
    <name evidence="3" type="synonym">Cnig_chr_III.g10802</name>
    <name evidence="3" type="ORF">B9Z55_010802</name>
</gene>
<feature type="region of interest" description="Disordered" evidence="1">
    <location>
        <begin position="66"/>
        <end position="93"/>
    </location>
</feature>
<accession>A0A2G5UHC0</accession>
<dbReference type="AlphaFoldDB" id="A0A2G5UHC0"/>
<evidence type="ECO:0000256" key="2">
    <source>
        <dbReference type="SAM" id="Phobius"/>
    </source>
</evidence>
<feature type="compositionally biased region" description="Basic residues" evidence="1">
    <location>
        <begin position="84"/>
        <end position="93"/>
    </location>
</feature>
<dbReference type="OrthoDB" id="5835746at2759"/>
<protein>
    <submittedName>
        <fullName evidence="3">Uncharacterized protein</fullName>
    </submittedName>
</protein>